<sequence>MNIDFDALVDRYIAAWNETDADRRLAAVSELWAQDGGYTDPLADVTGPAAVAELIGAVQQQFPGLEFRPGRAVDGHHNTARFGWELAPAGDADAEPVVVGFDVAVTGPDGRLRQVYGFLDRVPAGA</sequence>
<evidence type="ECO:0000313" key="2">
    <source>
        <dbReference type="EMBL" id="NYI08036.1"/>
    </source>
</evidence>
<dbReference type="SUPFAM" id="SSF54427">
    <property type="entry name" value="NTF2-like"/>
    <property type="match status" value="1"/>
</dbReference>
<name>A0A853A0D1_9ACTN</name>
<dbReference type="Proteomes" id="UP000567795">
    <property type="component" value="Unassembled WGS sequence"/>
</dbReference>
<evidence type="ECO:0000313" key="3">
    <source>
        <dbReference type="Proteomes" id="UP000567795"/>
    </source>
</evidence>
<accession>A0A853A0D1</accession>
<dbReference type="Gene3D" id="3.10.450.50">
    <property type="match status" value="1"/>
</dbReference>
<keyword evidence="3" id="KW-1185">Reference proteome</keyword>
<feature type="domain" description="SnoaL-like" evidence="1">
    <location>
        <begin position="9"/>
        <end position="103"/>
    </location>
</feature>
<gene>
    <name evidence="2" type="ORF">FHU37_005065</name>
</gene>
<proteinExistence type="predicted"/>
<comment type="caution">
    <text evidence="2">The sequence shown here is derived from an EMBL/GenBank/DDBJ whole genome shotgun (WGS) entry which is preliminary data.</text>
</comment>
<dbReference type="InterPro" id="IPR037401">
    <property type="entry name" value="SnoaL-like"/>
</dbReference>
<organism evidence="2 3">
    <name type="scientific">Allostreptomyces psammosilenae</name>
    <dbReference type="NCBI Taxonomy" id="1892865"/>
    <lineage>
        <taxon>Bacteria</taxon>
        <taxon>Bacillati</taxon>
        <taxon>Actinomycetota</taxon>
        <taxon>Actinomycetes</taxon>
        <taxon>Kitasatosporales</taxon>
        <taxon>Streptomycetaceae</taxon>
        <taxon>Allostreptomyces</taxon>
    </lineage>
</organism>
<dbReference type="RefSeq" id="WP_179816930.1">
    <property type="nucleotide sequence ID" value="NZ_JACBZD010000002.1"/>
</dbReference>
<protein>
    <recommendedName>
        <fullName evidence="1">SnoaL-like domain-containing protein</fullName>
    </recommendedName>
</protein>
<dbReference type="AlphaFoldDB" id="A0A853A0D1"/>
<dbReference type="Pfam" id="PF12680">
    <property type="entry name" value="SnoaL_2"/>
    <property type="match status" value="1"/>
</dbReference>
<evidence type="ECO:0000259" key="1">
    <source>
        <dbReference type="Pfam" id="PF12680"/>
    </source>
</evidence>
<dbReference type="EMBL" id="JACBZD010000002">
    <property type="protein sequence ID" value="NYI08036.1"/>
    <property type="molecule type" value="Genomic_DNA"/>
</dbReference>
<reference evidence="2 3" key="1">
    <citation type="submission" date="2020-07" db="EMBL/GenBank/DDBJ databases">
        <title>Sequencing the genomes of 1000 actinobacteria strains.</title>
        <authorList>
            <person name="Klenk H.-P."/>
        </authorList>
    </citation>
    <scope>NUCLEOTIDE SEQUENCE [LARGE SCALE GENOMIC DNA]</scope>
    <source>
        <strain evidence="2 3">DSM 42178</strain>
    </source>
</reference>
<dbReference type="InterPro" id="IPR032710">
    <property type="entry name" value="NTF2-like_dom_sf"/>
</dbReference>